<keyword evidence="3" id="KW-0067">ATP-binding</keyword>
<dbReference type="InterPro" id="IPR002611">
    <property type="entry name" value="IstB_ATP-bd"/>
</dbReference>
<proteinExistence type="inferred from homology"/>
<accession>A0A4V3IY43</accession>
<dbReference type="SMART" id="SM00382">
    <property type="entry name" value="AAA"/>
    <property type="match status" value="1"/>
</dbReference>
<name>A0A4V3IY43_9FIRM</name>
<dbReference type="Gene3D" id="3.40.50.300">
    <property type="entry name" value="P-loop containing nucleotide triphosphate hydrolases"/>
    <property type="match status" value="1"/>
</dbReference>
<dbReference type="EMBL" id="SCFR01000046">
    <property type="protein sequence ID" value="TFF64284.1"/>
    <property type="molecule type" value="Genomic_DNA"/>
</dbReference>
<evidence type="ECO:0000313" key="6">
    <source>
        <dbReference type="Proteomes" id="UP000297454"/>
    </source>
</evidence>
<dbReference type="Proteomes" id="UP000297454">
    <property type="component" value="Unassembled WGS sequence"/>
</dbReference>
<organism evidence="5 6">
    <name type="scientific">Helcococcus ovis</name>
    <dbReference type="NCBI Taxonomy" id="72026"/>
    <lineage>
        <taxon>Bacteria</taxon>
        <taxon>Bacillati</taxon>
        <taxon>Bacillota</taxon>
        <taxon>Tissierellia</taxon>
        <taxon>Tissierellales</taxon>
        <taxon>Peptoniphilaceae</taxon>
        <taxon>Helcococcus</taxon>
    </lineage>
</organism>
<keyword evidence="6" id="KW-1185">Reference proteome</keyword>
<dbReference type="Pfam" id="PF01695">
    <property type="entry name" value="IstB_IS21"/>
    <property type="match status" value="1"/>
</dbReference>
<dbReference type="InterPro" id="IPR003593">
    <property type="entry name" value="AAA+_ATPase"/>
</dbReference>
<comment type="caution">
    <text evidence="5">The sequence shown here is derived from an EMBL/GenBank/DDBJ whole genome shotgun (WGS) entry which is preliminary data.</text>
</comment>
<evidence type="ECO:0000313" key="5">
    <source>
        <dbReference type="EMBL" id="TFF64284.1"/>
    </source>
</evidence>
<dbReference type="InterPro" id="IPR028350">
    <property type="entry name" value="DNAC/IstB-like"/>
</dbReference>
<feature type="domain" description="AAA+ ATPase" evidence="4">
    <location>
        <begin position="99"/>
        <end position="231"/>
    </location>
</feature>
<dbReference type="PIRSF" id="PIRSF003073">
    <property type="entry name" value="DNAC_TnpB_IstB"/>
    <property type="match status" value="1"/>
</dbReference>
<dbReference type="NCBIfam" id="NF038214">
    <property type="entry name" value="IS21_help_AAA"/>
    <property type="match status" value="1"/>
</dbReference>
<evidence type="ECO:0000256" key="3">
    <source>
        <dbReference type="ARBA" id="ARBA00022840"/>
    </source>
</evidence>
<dbReference type="RefSeq" id="WP_134712067.1">
    <property type="nucleotide sequence ID" value="NZ_CP119081.1"/>
</dbReference>
<comment type="similarity">
    <text evidence="1">Belongs to the IS21/IS1162 putative ATP-binding protein family.</text>
</comment>
<dbReference type="PANTHER" id="PTHR30050:SF4">
    <property type="entry name" value="ATP-BINDING PROTEIN RV3427C IN INSERTION SEQUENCE-RELATED"/>
    <property type="match status" value="1"/>
</dbReference>
<evidence type="ECO:0000256" key="2">
    <source>
        <dbReference type="ARBA" id="ARBA00022741"/>
    </source>
</evidence>
<dbReference type="GeneID" id="97031606"/>
<dbReference type="OrthoDB" id="2052561at2"/>
<dbReference type="GO" id="GO:0006260">
    <property type="term" value="P:DNA replication"/>
    <property type="evidence" value="ECO:0007669"/>
    <property type="project" value="TreeGrafter"/>
</dbReference>
<evidence type="ECO:0000256" key="1">
    <source>
        <dbReference type="ARBA" id="ARBA00008059"/>
    </source>
</evidence>
<evidence type="ECO:0000259" key="4">
    <source>
        <dbReference type="SMART" id="SM00382"/>
    </source>
</evidence>
<gene>
    <name evidence="5" type="ORF">EQF91_07930</name>
</gene>
<reference evidence="5 6" key="1">
    <citation type="submission" date="2019-01" db="EMBL/GenBank/DDBJ databases">
        <title>Draft Genome Sequences of Helcococcus ovis Strains Isolated from the Uterus and Vagina of Dairy Cows with Metritis.</title>
        <authorList>
            <person name="Cunha F."/>
            <person name="Jeon S.J."/>
            <person name="Kutzer P."/>
            <person name="Galvao K.N."/>
        </authorList>
    </citation>
    <scope>NUCLEOTIDE SEQUENCE [LARGE SCALE GENOMIC DNA]</scope>
    <source>
        <strain evidence="5 6">KG-37</strain>
    </source>
</reference>
<dbReference type="InterPro" id="IPR047661">
    <property type="entry name" value="IstB"/>
</dbReference>
<keyword evidence="2" id="KW-0547">Nucleotide-binding</keyword>
<dbReference type="AlphaFoldDB" id="A0A4V3IY43"/>
<dbReference type="SUPFAM" id="SSF52540">
    <property type="entry name" value="P-loop containing nucleoside triphosphate hydrolases"/>
    <property type="match status" value="1"/>
</dbReference>
<dbReference type="PANTHER" id="PTHR30050">
    <property type="entry name" value="CHROMOSOMAL REPLICATION INITIATOR PROTEIN DNAA"/>
    <property type="match status" value="1"/>
</dbReference>
<protein>
    <submittedName>
        <fullName evidence="5">AAA family ATPase</fullName>
    </submittedName>
</protein>
<dbReference type="GO" id="GO:0005524">
    <property type="term" value="F:ATP binding"/>
    <property type="evidence" value="ECO:0007669"/>
    <property type="project" value="UniProtKB-KW"/>
</dbReference>
<sequence length="247" mass="28972">MENSINYERLVSNLEYLNLKQMLIYLENELNQPNISLIDGLLKLTDYEVENKKYVAANQMIKVASFPHIKTINDFDFSFNQEINENQIKMLCSLKFLEKNENIIFLGNSGVGKTHLATSIGIESAKKRISTYFIKCHDLIENLKRAKLENKLEQRIKHYTGYRLLIIDEMGYLPLNDGDERLLFQLIDKRYEKKSTIITTNLNFNEWSKLFYDEKIASAIIDRLLHHATVVSITGNSYRLKEYMKEE</sequence>
<dbReference type="CDD" id="cd00009">
    <property type="entry name" value="AAA"/>
    <property type="match status" value="1"/>
</dbReference>
<dbReference type="InterPro" id="IPR027417">
    <property type="entry name" value="P-loop_NTPase"/>
</dbReference>